<dbReference type="GO" id="GO:0005886">
    <property type="term" value="C:plasma membrane"/>
    <property type="evidence" value="ECO:0007669"/>
    <property type="project" value="UniProtKB-SubCell"/>
</dbReference>
<feature type="transmembrane region" description="Helical" evidence="7">
    <location>
        <begin position="817"/>
        <end position="847"/>
    </location>
</feature>
<dbReference type="PANTHER" id="PTHR30572">
    <property type="entry name" value="MEMBRANE COMPONENT OF TRANSPORTER-RELATED"/>
    <property type="match status" value="1"/>
</dbReference>
<accession>A0A4Y9R7D5</accession>
<organism evidence="9 10">
    <name type="scientific">Orlajensenia leifsoniae</name>
    <dbReference type="NCBI Taxonomy" id="2561933"/>
    <lineage>
        <taxon>Bacteria</taxon>
        <taxon>Bacillati</taxon>
        <taxon>Actinomycetota</taxon>
        <taxon>Actinomycetes</taxon>
        <taxon>Micrococcales</taxon>
        <taxon>Microbacteriaceae</taxon>
        <taxon>Orlajensenia</taxon>
    </lineage>
</organism>
<dbReference type="AlphaFoldDB" id="A0A4Y9R7D5"/>
<dbReference type="Pfam" id="PF02687">
    <property type="entry name" value="FtsX"/>
    <property type="match status" value="1"/>
</dbReference>
<dbReference type="Proteomes" id="UP000298127">
    <property type="component" value="Unassembled WGS sequence"/>
</dbReference>
<feature type="transmembrane region" description="Helical" evidence="7">
    <location>
        <begin position="375"/>
        <end position="401"/>
    </location>
</feature>
<keyword evidence="2" id="KW-1003">Cell membrane</keyword>
<dbReference type="RefSeq" id="WP_135118907.1">
    <property type="nucleotide sequence ID" value="NZ_SPQZ01000001.1"/>
</dbReference>
<keyword evidence="4 7" id="KW-1133">Transmembrane helix</keyword>
<evidence type="ECO:0000259" key="8">
    <source>
        <dbReference type="Pfam" id="PF02687"/>
    </source>
</evidence>
<feature type="transmembrane region" description="Helical" evidence="7">
    <location>
        <begin position="407"/>
        <end position="429"/>
    </location>
</feature>
<evidence type="ECO:0000313" key="9">
    <source>
        <dbReference type="EMBL" id="TFW00029.1"/>
    </source>
</evidence>
<feature type="transmembrane region" description="Helical" evidence="7">
    <location>
        <begin position="450"/>
        <end position="470"/>
    </location>
</feature>
<feature type="transmembrane region" description="Helical" evidence="7">
    <location>
        <begin position="770"/>
        <end position="796"/>
    </location>
</feature>
<feature type="transmembrane region" description="Helical" evidence="7">
    <location>
        <begin position="330"/>
        <end position="354"/>
    </location>
</feature>
<evidence type="ECO:0000313" key="10">
    <source>
        <dbReference type="Proteomes" id="UP000298127"/>
    </source>
</evidence>
<dbReference type="EMBL" id="SPQZ01000001">
    <property type="protein sequence ID" value="TFW00029.1"/>
    <property type="molecule type" value="Genomic_DNA"/>
</dbReference>
<proteinExistence type="inferred from homology"/>
<dbReference type="GO" id="GO:0022857">
    <property type="term" value="F:transmembrane transporter activity"/>
    <property type="evidence" value="ECO:0007669"/>
    <property type="project" value="TreeGrafter"/>
</dbReference>
<keyword evidence="10" id="KW-1185">Reference proteome</keyword>
<evidence type="ECO:0000256" key="5">
    <source>
        <dbReference type="ARBA" id="ARBA00023136"/>
    </source>
</evidence>
<keyword evidence="3 7" id="KW-0812">Transmembrane</keyword>
<evidence type="ECO:0000256" key="4">
    <source>
        <dbReference type="ARBA" id="ARBA00022989"/>
    </source>
</evidence>
<feature type="transmembrane region" description="Helical" evidence="7">
    <location>
        <begin position="867"/>
        <end position="891"/>
    </location>
</feature>
<keyword evidence="5 7" id="KW-0472">Membrane</keyword>
<dbReference type="PANTHER" id="PTHR30572:SF4">
    <property type="entry name" value="ABC TRANSPORTER PERMEASE YTRF"/>
    <property type="match status" value="1"/>
</dbReference>
<dbReference type="InterPro" id="IPR003838">
    <property type="entry name" value="ABC3_permease_C"/>
</dbReference>
<reference evidence="9 10" key="1">
    <citation type="journal article" date="2018" name="J. Microbiol.">
        <title>Leifsonia flava sp. nov., a novel actinobacterium isolated from the rhizosphere of Aquilegia viridiflora.</title>
        <authorList>
            <person name="Cai Y."/>
            <person name="Tao W.Z."/>
            <person name="Ma Y.J."/>
            <person name="Cheng J."/>
            <person name="Zhang M.Y."/>
            <person name="Zhang Y.X."/>
        </authorList>
    </citation>
    <scope>NUCLEOTIDE SEQUENCE [LARGE SCALE GENOMIC DNA]</scope>
    <source>
        <strain evidence="9 10">SYP-B2174</strain>
    </source>
</reference>
<evidence type="ECO:0000256" key="1">
    <source>
        <dbReference type="ARBA" id="ARBA00004651"/>
    </source>
</evidence>
<feature type="domain" description="ABC3 transporter permease C-terminal" evidence="8">
    <location>
        <begin position="773"/>
        <end position="889"/>
    </location>
</feature>
<feature type="transmembrane region" description="Helical" evidence="7">
    <location>
        <begin position="540"/>
        <end position="560"/>
    </location>
</feature>
<comment type="subcellular location">
    <subcellularLocation>
        <location evidence="1">Cell membrane</location>
        <topology evidence="1">Multi-pass membrane protein</topology>
    </subcellularLocation>
</comment>
<protein>
    <recommendedName>
        <fullName evidence="8">ABC3 transporter permease C-terminal domain-containing protein</fullName>
    </recommendedName>
</protein>
<dbReference type="InterPro" id="IPR050250">
    <property type="entry name" value="Macrolide_Exporter_MacB"/>
</dbReference>
<feature type="transmembrane region" description="Helical" evidence="7">
    <location>
        <begin position="490"/>
        <end position="514"/>
    </location>
</feature>
<evidence type="ECO:0000256" key="7">
    <source>
        <dbReference type="SAM" id="Phobius"/>
    </source>
</evidence>
<name>A0A4Y9R7D5_9MICO</name>
<comment type="similarity">
    <text evidence="6">Belongs to the ABC-4 integral membrane protein family.</text>
</comment>
<comment type="caution">
    <text evidence="9">The sequence shown here is derived from an EMBL/GenBank/DDBJ whole genome shotgun (WGS) entry which is preliminary data.</text>
</comment>
<evidence type="ECO:0000256" key="3">
    <source>
        <dbReference type="ARBA" id="ARBA00022692"/>
    </source>
</evidence>
<evidence type="ECO:0000256" key="6">
    <source>
        <dbReference type="ARBA" id="ARBA00038076"/>
    </source>
</evidence>
<sequence>MSRRSAHSGPALLLRHLAAHPAGGLTVAVLVILLSALAAAAPRAVEAMHTRSLDYAVSALEPAQRDVTGGAIGVPNPGAGGTSGPDALPSESRAAWGGFNDRVVALHDSLPSPLREATGRPQYFLSQDSLPITRIGDENYGELALAYDPRASDHVRYIDGSPPSETDDDVVEIGLATANADILSWGVGEIRQVQADRGETYSARLSGVFEPVDPDDDYWSHAPLLLEPSLVQEPLGPPVYTVTGLVDSSELPALAVSPTAVRVEVWFPLDPDAVTQADAPELVEQLRRLESAPPTVVMTRNEFFDSMLSFSAGPADTIEDTLTTDAAVDAVLAMTASGPLGVMIAVLLLGCRMISGRRADALRLLAARGASGGTLRGLMAIEGLVIGVPAAIVGSIVGILVTTGPVTAGALLLPVLLGLLPAVLLALPAPDLRRGERDDLDGASRASGRARIIVELVVVGLAAVATFALVQRGLTTAAAASGIDPLLAAAPLLLALAVCVAALRIYPVPLAWLARRSHGRRGLSAYLGPVRALRDPATGLAPVLALVVGVAVAVSSGVLLTTIRSGIDDAAVTAVGADLRVKGTPLTTEQVEAIGAVPGVADAAAVSGANSALIDVDGRRTNTSIIVVDTDALGRVQGDAPGAIPVGAALRADGDSVPIVASGATTAAVGTSTDATLDGEPITIVATVDGSTALSTRANWAVVDSRFADRVGVVNPVTHVMLLRLEPGADLEATRAAVQAVAGDAATVDTPADSAAVLASTPAAAGLQSALLIAIAVTALLSALTIAMTLVLGGPARARILVLLRMLGGGRREARTLAVWEIAPMAVVALVFGAALGIGLPLVILAGVDLRGFTGGRLQPALAVDPLLTLALVLGFALVTALCTFIALFASGRARASSILRTVEA</sequence>
<gene>
    <name evidence="9" type="ORF">E4M00_02205</name>
</gene>
<evidence type="ECO:0000256" key="2">
    <source>
        <dbReference type="ARBA" id="ARBA00022475"/>
    </source>
</evidence>